<evidence type="ECO:0000313" key="1">
    <source>
        <dbReference type="EMBL" id="CAD8130553.1"/>
    </source>
</evidence>
<dbReference type="Proteomes" id="UP000692954">
    <property type="component" value="Unassembled WGS sequence"/>
</dbReference>
<dbReference type="EMBL" id="CAJJDN010000301">
    <property type="protein sequence ID" value="CAD8130553.1"/>
    <property type="molecule type" value="Genomic_DNA"/>
</dbReference>
<keyword evidence="2" id="KW-1185">Reference proteome</keyword>
<accession>A0A8S1RT76</accession>
<reference evidence="1" key="1">
    <citation type="submission" date="2021-01" db="EMBL/GenBank/DDBJ databases">
        <authorList>
            <consortium name="Genoscope - CEA"/>
            <person name="William W."/>
        </authorList>
    </citation>
    <scope>NUCLEOTIDE SEQUENCE</scope>
</reference>
<proteinExistence type="predicted"/>
<name>A0A8S1RT76_9CILI</name>
<evidence type="ECO:0000313" key="2">
    <source>
        <dbReference type="Proteomes" id="UP000692954"/>
    </source>
</evidence>
<comment type="caution">
    <text evidence="1">The sequence shown here is derived from an EMBL/GenBank/DDBJ whole genome shotgun (WGS) entry which is preliminary data.</text>
</comment>
<gene>
    <name evidence="1" type="ORF">PSON_ATCC_30995.1.T3010003</name>
</gene>
<sequence length="59" mass="6987">MKVLIKSLLEDLDVTSESEWQKEDKIKTCKKFLKYTIMTGQNRGKDSQYLVKKWTLMGM</sequence>
<dbReference type="AlphaFoldDB" id="A0A8S1RT76"/>
<organism evidence="1 2">
    <name type="scientific">Paramecium sonneborni</name>
    <dbReference type="NCBI Taxonomy" id="65129"/>
    <lineage>
        <taxon>Eukaryota</taxon>
        <taxon>Sar</taxon>
        <taxon>Alveolata</taxon>
        <taxon>Ciliophora</taxon>
        <taxon>Intramacronucleata</taxon>
        <taxon>Oligohymenophorea</taxon>
        <taxon>Peniculida</taxon>
        <taxon>Parameciidae</taxon>
        <taxon>Paramecium</taxon>
    </lineage>
</organism>
<protein>
    <submittedName>
        <fullName evidence="1">Uncharacterized protein</fullName>
    </submittedName>
</protein>